<gene>
    <name evidence="1" type="ORF">MKS88_005767</name>
</gene>
<evidence type="ECO:0000313" key="1">
    <source>
        <dbReference type="EMBL" id="KAI4835084.1"/>
    </source>
</evidence>
<comment type="caution">
    <text evidence="1">The sequence shown here is derived from an EMBL/GenBank/DDBJ whole genome shotgun (WGS) entry which is preliminary data.</text>
</comment>
<accession>A0ACB9Y390</accession>
<dbReference type="EMBL" id="CM043782">
    <property type="protein sequence ID" value="KAI4835084.1"/>
    <property type="molecule type" value="Genomic_DNA"/>
</dbReference>
<organism evidence="1 2">
    <name type="scientific">Plasmodium brasilianum</name>
    <dbReference type="NCBI Taxonomy" id="5824"/>
    <lineage>
        <taxon>Eukaryota</taxon>
        <taxon>Sar</taxon>
        <taxon>Alveolata</taxon>
        <taxon>Apicomplexa</taxon>
        <taxon>Aconoidasida</taxon>
        <taxon>Haemosporida</taxon>
        <taxon>Plasmodiidae</taxon>
        <taxon>Plasmodium</taxon>
        <taxon>Plasmodium (Plasmodium)</taxon>
    </lineage>
</organism>
<protein>
    <submittedName>
        <fullName evidence="1">Uncharacterized protein</fullName>
    </submittedName>
</protein>
<dbReference type="Proteomes" id="UP001056978">
    <property type="component" value="Chromosome 14"/>
</dbReference>
<reference evidence="1" key="1">
    <citation type="submission" date="2022-06" db="EMBL/GenBank/DDBJ databases">
        <title>The First Complete Genome of the Simian Malaria Parasite Plasmodium brasilianum.</title>
        <authorList>
            <person name="Bajic M."/>
            <person name="Ravishankar S."/>
        </authorList>
    </citation>
    <scope>NUCLEOTIDE SEQUENCE</scope>
    <source>
        <strain evidence="1">Bolivian I</strain>
    </source>
</reference>
<name>A0ACB9Y390_PLABR</name>
<sequence>MVINFGRGKGEEHEPMYDHKSSLCSSSSGCCRCSSSGNRSRAGLSSLVLSLFPKLIIKNPQVLRPLLNVSWGYLFGSTFWLCIFSDVGLVRSLKNMRRTVIPEDAEEAKKQLEEMNKSEEGFKRRNKDFQYFFSFSTLFSGILLLTTVRLANHNLQLRISSSVVALSCLLNNLYLHSKIYNLKLKKENLYSELIENPKDEKIIADIKKNKKEFHFLGLELVWKYQPYVTWFAAGNQGSGTS</sequence>
<keyword evidence="2" id="KW-1185">Reference proteome</keyword>
<proteinExistence type="predicted"/>
<evidence type="ECO:0000313" key="2">
    <source>
        <dbReference type="Proteomes" id="UP001056978"/>
    </source>
</evidence>